<dbReference type="AlphaFoldDB" id="A0A1F8EKV2"/>
<reference evidence="2 3" key="1">
    <citation type="journal article" date="2016" name="Nat. Commun.">
        <title>Thousands of microbial genomes shed light on interconnected biogeochemical processes in an aquifer system.</title>
        <authorList>
            <person name="Anantharaman K."/>
            <person name="Brown C.T."/>
            <person name="Hug L.A."/>
            <person name="Sharon I."/>
            <person name="Castelle C.J."/>
            <person name="Probst A.J."/>
            <person name="Thomas B.C."/>
            <person name="Singh A."/>
            <person name="Wilkins M.J."/>
            <person name="Karaoz U."/>
            <person name="Brodie E.L."/>
            <person name="Williams K.H."/>
            <person name="Hubbard S.S."/>
            <person name="Banfield J.F."/>
        </authorList>
    </citation>
    <scope>NUCLEOTIDE SEQUENCE [LARGE SCALE GENOMIC DNA]</scope>
</reference>
<feature type="transmembrane region" description="Helical" evidence="1">
    <location>
        <begin position="66"/>
        <end position="83"/>
    </location>
</feature>
<evidence type="ECO:0000313" key="2">
    <source>
        <dbReference type="EMBL" id="OGN00679.1"/>
    </source>
</evidence>
<sequence length="161" mass="18423">MFLLSIFSKMKSEIREKVLRHEQGLYFYIVFPIAVAFILTFISARIISHFWPDIYIPWAGIHVHHFAYGFFVLAIAGYLALVFSGPRAKYLISLLHGFGLGLAFDEYGIWLNLSDDDPARWSYDGLLIITGVILILLTGRSGIRFVRNHLPFIKHPLTPDP</sequence>
<proteinExistence type="predicted"/>
<protein>
    <submittedName>
        <fullName evidence="2">Uncharacterized protein</fullName>
    </submittedName>
</protein>
<keyword evidence="1" id="KW-0812">Transmembrane</keyword>
<keyword evidence="1" id="KW-0472">Membrane</keyword>
<dbReference type="Proteomes" id="UP000177117">
    <property type="component" value="Unassembled WGS sequence"/>
</dbReference>
<organism evidence="2 3">
    <name type="scientific">Candidatus Yanofskybacteria bacterium RIFCSPHIGHO2_01_FULL_41_53</name>
    <dbReference type="NCBI Taxonomy" id="1802663"/>
    <lineage>
        <taxon>Bacteria</taxon>
        <taxon>Candidatus Yanofskyibacteriota</taxon>
    </lineage>
</organism>
<dbReference type="EMBL" id="MGJD01000016">
    <property type="protein sequence ID" value="OGN00679.1"/>
    <property type="molecule type" value="Genomic_DNA"/>
</dbReference>
<feature type="transmembrane region" description="Helical" evidence="1">
    <location>
        <begin position="121"/>
        <end position="139"/>
    </location>
</feature>
<feature type="transmembrane region" description="Helical" evidence="1">
    <location>
        <begin position="90"/>
        <end position="109"/>
    </location>
</feature>
<evidence type="ECO:0000256" key="1">
    <source>
        <dbReference type="SAM" id="Phobius"/>
    </source>
</evidence>
<name>A0A1F8EKV2_9BACT</name>
<gene>
    <name evidence="2" type="ORF">A2650_03995</name>
</gene>
<keyword evidence="1" id="KW-1133">Transmembrane helix</keyword>
<accession>A0A1F8EKV2</accession>
<comment type="caution">
    <text evidence="2">The sequence shown here is derived from an EMBL/GenBank/DDBJ whole genome shotgun (WGS) entry which is preliminary data.</text>
</comment>
<feature type="transmembrane region" description="Helical" evidence="1">
    <location>
        <begin position="25"/>
        <end position="46"/>
    </location>
</feature>
<evidence type="ECO:0000313" key="3">
    <source>
        <dbReference type="Proteomes" id="UP000177117"/>
    </source>
</evidence>